<dbReference type="AlphaFoldDB" id="A0A2H0KJP8"/>
<feature type="domain" description="Glycosyl transferase family 1" evidence="8">
    <location>
        <begin position="322"/>
        <end position="474"/>
    </location>
</feature>
<dbReference type="Pfam" id="PF08323">
    <property type="entry name" value="Glyco_transf_5"/>
    <property type="match status" value="1"/>
</dbReference>
<keyword evidence="4 7" id="KW-0328">Glycosyltransferase</keyword>
<evidence type="ECO:0000256" key="6">
    <source>
        <dbReference type="ARBA" id="ARBA00023056"/>
    </source>
</evidence>
<comment type="similarity">
    <text evidence="3 7">Belongs to the glycosyltransferase 1 family. Bacterial/plant glycogen synthase subfamily.</text>
</comment>
<dbReference type="Proteomes" id="UP000229497">
    <property type="component" value="Unassembled WGS sequence"/>
</dbReference>
<dbReference type="EC" id="2.4.1.21" evidence="7"/>
<name>A0A2H0KJP8_9BACT</name>
<dbReference type="GO" id="GO:0004373">
    <property type="term" value="F:alpha-1,4-glucan glucosyltransferase (UDP-glucose donor) activity"/>
    <property type="evidence" value="ECO:0007669"/>
    <property type="project" value="InterPro"/>
</dbReference>
<dbReference type="InterPro" id="IPR001296">
    <property type="entry name" value="Glyco_trans_1"/>
</dbReference>
<protein>
    <recommendedName>
        <fullName evidence="7">Glycogen synthase</fullName>
        <ecNumber evidence="7">2.4.1.21</ecNumber>
    </recommendedName>
    <alternativeName>
        <fullName evidence="7">Starch [bacterial glycogen] synthase</fullName>
    </alternativeName>
</protein>
<dbReference type="SUPFAM" id="SSF53756">
    <property type="entry name" value="UDP-Glycosyltransferase/glycogen phosphorylase"/>
    <property type="match status" value="1"/>
</dbReference>
<dbReference type="UniPathway" id="UPA00164"/>
<sequence>MGSDSGALEYNRSMKILFLAAEVGPFVSVGGLSQVCYFLPRALAKAGNEVAIFTPKFGTMEKTATTKKGWKLQDEIQGLRVPIVNESGEDDIICNVKSYKQKNSGVKTYFLENKEYYELRANVFGYRDDHVRFLLMCKGCLEWLLIQKKTGGWMPDFIHLNDWHASYFGELARKSLRYADFLKKIPIGLTVHNFTFQGNYEYRYCQASDRDDGTSPLLPLLDKKLVKQNALMRGIMYADAVTTVSPTHAREVLTSEYGEGLEELLLRERDKLSGILNGLDTKEFDPMSDPLIHSHFSYKMFESARENNKRLLQIEFGLPQISKAFLMAYSGRLSNQKGLVILIETMKHLLGEHVDFQLIVLGGGDDEYRRALTKLSEKYPKQVGVHLLPNFKLPRKIFAGTDVLLLPSLFEPGGIVALEALRYGAVPIIRRTGGLNDIVSDFKPVGGTGDGFSFTNKDPWAFYGAIIEASTTHKNKRLWKKLVKNCLEADFSWDEVAKLYTTWYRRTIKTKSRELATKNFARI</sequence>
<dbReference type="HAMAP" id="MF_00484">
    <property type="entry name" value="Glycogen_synth"/>
    <property type="match status" value="1"/>
</dbReference>
<comment type="pathway">
    <text evidence="7">Glycan biosynthesis; glycogen biosynthesis.</text>
</comment>
<feature type="domain" description="Starch synthase catalytic" evidence="9">
    <location>
        <begin position="15"/>
        <end position="265"/>
    </location>
</feature>
<dbReference type="CDD" id="cd03791">
    <property type="entry name" value="GT5_Glycogen_synthase_DULL1-like"/>
    <property type="match status" value="1"/>
</dbReference>
<evidence type="ECO:0000259" key="9">
    <source>
        <dbReference type="Pfam" id="PF08323"/>
    </source>
</evidence>
<dbReference type="GO" id="GO:0009011">
    <property type="term" value="F:alpha-1,4-glucan glucosyltransferase (ADP-glucose donor) activity"/>
    <property type="evidence" value="ECO:0007669"/>
    <property type="project" value="UniProtKB-UniRule"/>
</dbReference>
<comment type="caution">
    <text evidence="10">The sequence shown here is derived from an EMBL/GenBank/DDBJ whole genome shotgun (WGS) entry which is preliminary data.</text>
</comment>
<dbReference type="Pfam" id="PF00534">
    <property type="entry name" value="Glycos_transf_1"/>
    <property type="match status" value="1"/>
</dbReference>
<gene>
    <name evidence="7" type="primary">glgA</name>
    <name evidence="10" type="ORF">COV87_03210</name>
</gene>
<evidence type="ECO:0000256" key="7">
    <source>
        <dbReference type="HAMAP-Rule" id="MF_00484"/>
    </source>
</evidence>
<dbReference type="PANTHER" id="PTHR45825:SF11">
    <property type="entry name" value="ALPHA AMYLASE DOMAIN-CONTAINING PROTEIN"/>
    <property type="match status" value="1"/>
</dbReference>
<keyword evidence="5 7" id="KW-0808">Transferase</keyword>
<organism evidence="10 11">
    <name type="scientific">Candidatus Roizmanbacteria bacterium CG11_big_fil_rev_8_21_14_0_20_37_16</name>
    <dbReference type="NCBI Taxonomy" id="1974857"/>
    <lineage>
        <taxon>Bacteria</taxon>
        <taxon>Candidatus Roizmaniibacteriota</taxon>
    </lineage>
</organism>
<comment type="function">
    <text evidence="2 7">Synthesizes alpha-1,4-glucan chains using ADP-glucose.</text>
</comment>
<reference evidence="10 11" key="1">
    <citation type="submission" date="2017-09" db="EMBL/GenBank/DDBJ databases">
        <title>Depth-based differentiation of microbial function through sediment-hosted aquifers and enrichment of novel symbionts in the deep terrestrial subsurface.</title>
        <authorList>
            <person name="Probst A.J."/>
            <person name="Ladd B."/>
            <person name="Jarett J.K."/>
            <person name="Geller-Mcgrath D.E."/>
            <person name="Sieber C.M."/>
            <person name="Emerson J.B."/>
            <person name="Anantharaman K."/>
            <person name="Thomas B.C."/>
            <person name="Malmstrom R."/>
            <person name="Stieglmeier M."/>
            <person name="Klingl A."/>
            <person name="Woyke T."/>
            <person name="Ryan C.M."/>
            <person name="Banfield J.F."/>
        </authorList>
    </citation>
    <scope>NUCLEOTIDE SEQUENCE [LARGE SCALE GENOMIC DNA]</scope>
    <source>
        <strain evidence="10">CG11_big_fil_rev_8_21_14_0_20_37_16</strain>
    </source>
</reference>
<dbReference type="InterPro" id="IPR011835">
    <property type="entry name" value="GS/SS"/>
</dbReference>
<dbReference type="EMBL" id="PCVK01000091">
    <property type="protein sequence ID" value="PIQ71472.1"/>
    <property type="molecule type" value="Genomic_DNA"/>
</dbReference>
<keyword evidence="6 7" id="KW-0320">Glycogen biosynthesis</keyword>
<evidence type="ECO:0000313" key="11">
    <source>
        <dbReference type="Proteomes" id="UP000229497"/>
    </source>
</evidence>
<dbReference type="GO" id="GO:0005978">
    <property type="term" value="P:glycogen biosynthetic process"/>
    <property type="evidence" value="ECO:0007669"/>
    <property type="project" value="UniProtKB-UniRule"/>
</dbReference>
<evidence type="ECO:0000256" key="5">
    <source>
        <dbReference type="ARBA" id="ARBA00022679"/>
    </source>
</evidence>
<comment type="caution">
    <text evidence="7">Lacks conserved residue(s) required for the propagation of feature annotation.</text>
</comment>
<evidence type="ECO:0000256" key="2">
    <source>
        <dbReference type="ARBA" id="ARBA00002764"/>
    </source>
</evidence>
<dbReference type="PANTHER" id="PTHR45825">
    <property type="entry name" value="GRANULE-BOUND STARCH SYNTHASE 1, CHLOROPLASTIC/AMYLOPLASTIC"/>
    <property type="match status" value="1"/>
</dbReference>
<dbReference type="InterPro" id="IPR013534">
    <property type="entry name" value="Starch_synth_cat_dom"/>
</dbReference>
<evidence type="ECO:0000256" key="4">
    <source>
        <dbReference type="ARBA" id="ARBA00022676"/>
    </source>
</evidence>
<evidence type="ECO:0000259" key="8">
    <source>
        <dbReference type="Pfam" id="PF00534"/>
    </source>
</evidence>
<evidence type="ECO:0000256" key="3">
    <source>
        <dbReference type="ARBA" id="ARBA00010281"/>
    </source>
</evidence>
<proteinExistence type="inferred from homology"/>
<accession>A0A2H0KJP8</accession>
<evidence type="ECO:0000256" key="1">
    <source>
        <dbReference type="ARBA" id="ARBA00001478"/>
    </source>
</evidence>
<dbReference type="NCBIfam" id="TIGR02095">
    <property type="entry name" value="glgA"/>
    <property type="match status" value="1"/>
</dbReference>
<evidence type="ECO:0000313" key="10">
    <source>
        <dbReference type="EMBL" id="PIQ71472.1"/>
    </source>
</evidence>
<comment type="catalytic activity">
    <reaction evidence="1 7">
        <text>[(1-&gt;4)-alpha-D-glucosyl](n) + ADP-alpha-D-glucose = [(1-&gt;4)-alpha-D-glucosyl](n+1) + ADP + H(+)</text>
        <dbReference type="Rhea" id="RHEA:18189"/>
        <dbReference type="Rhea" id="RHEA-COMP:9584"/>
        <dbReference type="Rhea" id="RHEA-COMP:9587"/>
        <dbReference type="ChEBI" id="CHEBI:15378"/>
        <dbReference type="ChEBI" id="CHEBI:15444"/>
        <dbReference type="ChEBI" id="CHEBI:57498"/>
        <dbReference type="ChEBI" id="CHEBI:456216"/>
        <dbReference type="EC" id="2.4.1.21"/>
    </reaction>
</comment>
<dbReference type="Gene3D" id="3.40.50.2000">
    <property type="entry name" value="Glycogen Phosphorylase B"/>
    <property type="match status" value="2"/>
</dbReference>